<reference evidence="1 2" key="1">
    <citation type="submission" date="2018-07" db="EMBL/GenBank/DDBJ databases">
        <title>Genomic Encyclopedia of Type Strains, Phase IV (KMG-IV): sequencing the most valuable type-strain genomes for metagenomic binning, comparative biology and taxonomic classification.</title>
        <authorList>
            <person name="Goeker M."/>
        </authorList>
    </citation>
    <scope>NUCLEOTIDE SEQUENCE [LARGE SCALE GENOMIC DNA]</scope>
    <source>
        <strain evidence="1 2">DSM 44290</strain>
    </source>
</reference>
<dbReference type="Proteomes" id="UP000254869">
    <property type="component" value="Unassembled WGS sequence"/>
</dbReference>
<dbReference type="EMBL" id="QQBC01000010">
    <property type="protein sequence ID" value="RDI63544.1"/>
    <property type="molecule type" value="Genomic_DNA"/>
</dbReference>
<proteinExistence type="predicted"/>
<keyword evidence="2" id="KW-1185">Reference proteome</keyword>
<dbReference type="AlphaFoldDB" id="A0A370I2M3"/>
<gene>
    <name evidence="1" type="ORF">DFR76_110241</name>
</gene>
<sequence length="33" mass="3480">MRVVVCVGGSGTGVSRYLERQGLPHVHNACHCG</sequence>
<organism evidence="1 2">
    <name type="scientific">Nocardia pseudobrasiliensis</name>
    <dbReference type="NCBI Taxonomy" id="45979"/>
    <lineage>
        <taxon>Bacteria</taxon>
        <taxon>Bacillati</taxon>
        <taxon>Actinomycetota</taxon>
        <taxon>Actinomycetes</taxon>
        <taxon>Mycobacteriales</taxon>
        <taxon>Nocardiaceae</taxon>
        <taxon>Nocardia</taxon>
    </lineage>
</organism>
<comment type="caution">
    <text evidence="1">The sequence shown here is derived from an EMBL/GenBank/DDBJ whole genome shotgun (WGS) entry which is preliminary data.</text>
</comment>
<evidence type="ECO:0000313" key="2">
    <source>
        <dbReference type="Proteomes" id="UP000254869"/>
    </source>
</evidence>
<evidence type="ECO:0000313" key="1">
    <source>
        <dbReference type="EMBL" id="RDI63544.1"/>
    </source>
</evidence>
<name>A0A370I2M3_9NOCA</name>
<protein>
    <submittedName>
        <fullName evidence="1">Uncharacterized protein</fullName>
    </submittedName>
</protein>
<accession>A0A370I2M3</accession>